<evidence type="ECO:0000313" key="3">
    <source>
        <dbReference type="RefSeq" id="XP_025419789.1"/>
    </source>
</evidence>
<sequence length="253" mass="29895">MIILLFYLLVKITWKCFVIMNTCLVMELLRIHQNISCNCIQFMLIQIIIIYQYLVYCFLKNKHASTYVSMWKTIMNLAMQLVGKHLSVRIFHADFEKAAHNALLQSFPQCKIVCCKFQLEQIWFRPLQKNKSFFKEYSKNNSEVGRWLKYFFGLPYLDPNDVSDAFTEIISIAPCNISMDFPDYILKNYIDVDADFEPELWASEPDNNPRTTNGAEIFHIHFNSQFYTPHPHIHQIIQILMEIQVDTDLKINS</sequence>
<dbReference type="GeneID" id="112690085"/>
<protein>
    <submittedName>
        <fullName evidence="3">Uncharacterized protein LOC112690085</fullName>
    </submittedName>
</protein>
<dbReference type="RefSeq" id="XP_025419789.1">
    <property type="nucleotide sequence ID" value="XM_025564004.1"/>
</dbReference>
<evidence type="ECO:0000256" key="1">
    <source>
        <dbReference type="SAM" id="Phobius"/>
    </source>
</evidence>
<dbReference type="Proteomes" id="UP000694846">
    <property type="component" value="Unplaced"/>
</dbReference>
<feature type="transmembrane region" description="Helical" evidence="1">
    <location>
        <begin position="6"/>
        <end position="26"/>
    </location>
</feature>
<keyword evidence="2" id="KW-1185">Reference proteome</keyword>
<accession>A0A8B8G996</accession>
<organism evidence="2 3">
    <name type="scientific">Sipha flava</name>
    <name type="common">yellow sugarcane aphid</name>
    <dbReference type="NCBI Taxonomy" id="143950"/>
    <lineage>
        <taxon>Eukaryota</taxon>
        <taxon>Metazoa</taxon>
        <taxon>Ecdysozoa</taxon>
        <taxon>Arthropoda</taxon>
        <taxon>Hexapoda</taxon>
        <taxon>Insecta</taxon>
        <taxon>Pterygota</taxon>
        <taxon>Neoptera</taxon>
        <taxon>Paraneoptera</taxon>
        <taxon>Hemiptera</taxon>
        <taxon>Sternorrhyncha</taxon>
        <taxon>Aphidomorpha</taxon>
        <taxon>Aphidoidea</taxon>
        <taxon>Aphididae</taxon>
        <taxon>Sipha</taxon>
    </lineage>
</organism>
<name>A0A8B8G996_9HEMI</name>
<feature type="transmembrane region" description="Helical" evidence="1">
    <location>
        <begin position="38"/>
        <end position="56"/>
    </location>
</feature>
<dbReference type="AlphaFoldDB" id="A0A8B8G996"/>
<keyword evidence="1" id="KW-0812">Transmembrane</keyword>
<proteinExistence type="predicted"/>
<keyword evidence="1" id="KW-0472">Membrane</keyword>
<gene>
    <name evidence="3" type="primary">LOC112690085</name>
</gene>
<feature type="non-terminal residue" evidence="3">
    <location>
        <position position="253"/>
    </location>
</feature>
<reference evidence="3" key="1">
    <citation type="submission" date="2025-08" db="UniProtKB">
        <authorList>
            <consortium name="RefSeq"/>
        </authorList>
    </citation>
    <scope>IDENTIFICATION</scope>
    <source>
        <tissue evidence="3">Whole body</tissue>
    </source>
</reference>
<keyword evidence="1" id="KW-1133">Transmembrane helix</keyword>
<dbReference type="OrthoDB" id="6608270at2759"/>
<evidence type="ECO:0000313" key="2">
    <source>
        <dbReference type="Proteomes" id="UP000694846"/>
    </source>
</evidence>